<sequence>MQHQWLERLEQKHHQSLYALYSKEWWTQNRSYEDVINMLAHCDVIIACCDTQHRVLGFARVLTDYTFKALIFDVIIDETARGQGLGQEIISRIIRHPDLQKVQSFELYCPERLIPFYEKQGFVRGSSCLMFQQP</sequence>
<dbReference type="PANTHER" id="PTHR43233:SF1">
    <property type="entry name" value="FAMILY N-ACETYLTRANSFERASE, PUTATIVE (AFU_ORTHOLOGUE AFUA_6G03350)-RELATED"/>
    <property type="match status" value="1"/>
</dbReference>
<dbReference type="AlphaFoldDB" id="A0A366EBN1"/>
<dbReference type="InterPro" id="IPR053144">
    <property type="entry name" value="Acetyltransferase_Butenolide"/>
</dbReference>
<reference evidence="2 3" key="1">
    <citation type="submission" date="2018-06" db="EMBL/GenBank/DDBJ databases">
        <title>Genomic Encyclopedia of Type Strains, Phase IV (KMG-IV): sequencing the most valuable type-strain genomes for metagenomic binning, comparative biology and taxonomic classification.</title>
        <authorList>
            <person name="Goeker M."/>
        </authorList>
    </citation>
    <scope>NUCLEOTIDE SEQUENCE [LARGE SCALE GENOMIC DNA]</scope>
    <source>
        <strain evidence="2 3">DSM 25619</strain>
    </source>
</reference>
<dbReference type="InterPro" id="IPR000182">
    <property type="entry name" value="GNAT_dom"/>
</dbReference>
<keyword evidence="2" id="KW-0808">Transferase</keyword>
<dbReference type="GO" id="GO:0016747">
    <property type="term" value="F:acyltransferase activity, transferring groups other than amino-acyl groups"/>
    <property type="evidence" value="ECO:0007669"/>
    <property type="project" value="InterPro"/>
</dbReference>
<dbReference type="EMBL" id="QNRH01000001">
    <property type="protein sequence ID" value="RBO98884.1"/>
    <property type="molecule type" value="Genomic_DNA"/>
</dbReference>
<dbReference type="PANTHER" id="PTHR43233">
    <property type="entry name" value="FAMILY N-ACETYLTRANSFERASE, PUTATIVE (AFU_ORTHOLOGUE AFUA_6G03350)-RELATED"/>
    <property type="match status" value="1"/>
</dbReference>
<dbReference type="PROSITE" id="PS51186">
    <property type="entry name" value="GNAT"/>
    <property type="match status" value="1"/>
</dbReference>
<gene>
    <name evidence="2" type="ORF">DFR47_101487</name>
</gene>
<comment type="caution">
    <text evidence="2">The sequence shown here is derived from an EMBL/GenBank/DDBJ whole genome shotgun (WGS) entry which is preliminary data.</text>
</comment>
<keyword evidence="3" id="KW-1185">Reference proteome</keyword>
<dbReference type="InterPro" id="IPR016181">
    <property type="entry name" value="Acyl_CoA_acyltransferase"/>
</dbReference>
<feature type="domain" description="N-acetyltransferase" evidence="1">
    <location>
        <begin position="4"/>
        <end position="134"/>
    </location>
</feature>
<evidence type="ECO:0000259" key="1">
    <source>
        <dbReference type="PROSITE" id="PS51186"/>
    </source>
</evidence>
<accession>A0A366EBN1</accession>
<dbReference type="Gene3D" id="3.40.630.30">
    <property type="match status" value="1"/>
</dbReference>
<evidence type="ECO:0000313" key="3">
    <source>
        <dbReference type="Proteomes" id="UP000252893"/>
    </source>
</evidence>
<proteinExistence type="predicted"/>
<evidence type="ECO:0000313" key="2">
    <source>
        <dbReference type="EMBL" id="RBO98884.1"/>
    </source>
</evidence>
<name>A0A366EBN1_9HYPH</name>
<dbReference type="CDD" id="cd04301">
    <property type="entry name" value="NAT_SF"/>
    <property type="match status" value="1"/>
</dbReference>
<dbReference type="OrthoDB" id="9797456at2"/>
<dbReference type="Pfam" id="PF13508">
    <property type="entry name" value="Acetyltransf_7"/>
    <property type="match status" value="1"/>
</dbReference>
<organism evidence="2 3">
    <name type="scientific">Pseudochrobactrum asaccharolyticum</name>
    <dbReference type="NCBI Taxonomy" id="354351"/>
    <lineage>
        <taxon>Bacteria</taxon>
        <taxon>Pseudomonadati</taxon>
        <taxon>Pseudomonadota</taxon>
        <taxon>Alphaproteobacteria</taxon>
        <taxon>Hyphomicrobiales</taxon>
        <taxon>Brucellaceae</taxon>
        <taxon>Pseudochrobactrum</taxon>
    </lineage>
</organism>
<dbReference type="Proteomes" id="UP000252893">
    <property type="component" value="Unassembled WGS sequence"/>
</dbReference>
<protein>
    <submittedName>
        <fullName evidence="2">Acetyltransferase (GNAT) family protein</fullName>
    </submittedName>
</protein>
<dbReference type="RefSeq" id="WP_113942794.1">
    <property type="nucleotide sequence ID" value="NZ_JBHEEG010000003.1"/>
</dbReference>
<dbReference type="SUPFAM" id="SSF55729">
    <property type="entry name" value="Acyl-CoA N-acyltransferases (Nat)"/>
    <property type="match status" value="1"/>
</dbReference>